<evidence type="ECO:0000313" key="1">
    <source>
        <dbReference type="EMBL" id="PPK72812.1"/>
    </source>
</evidence>
<protein>
    <submittedName>
        <fullName evidence="1">Ribbon-helix-helix CopG family protein</fullName>
    </submittedName>
</protein>
<dbReference type="CDD" id="cd21631">
    <property type="entry name" value="RHH_CopG_NikR-like"/>
    <property type="match status" value="1"/>
</dbReference>
<organism evidence="1 2">
    <name type="scientific">Methylobacter tundripaludum</name>
    <dbReference type="NCBI Taxonomy" id="173365"/>
    <lineage>
        <taxon>Bacteria</taxon>
        <taxon>Pseudomonadati</taxon>
        <taxon>Pseudomonadota</taxon>
        <taxon>Gammaproteobacteria</taxon>
        <taxon>Methylococcales</taxon>
        <taxon>Methylococcaceae</taxon>
        <taxon>Methylobacter</taxon>
    </lineage>
</organism>
<dbReference type="Gene3D" id="1.10.1220.10">
    <property type="entry name" value="Met repressor-like"/>
    <property type="match status" value="1"/>
</dbReference>
<accession>A0A2S6H5R3</accession>
<dbReference type="InterPro" id="IPR010985">
    <property type="entry name" value="Ribbon_hlx_hlx"/>
</dbReference>
<name>A0A2S6H5R3_9GAMM</name>
<proteinExistence type="predicted"/>
<dbReference type="InterPro" id="IPR013321">
    <property type="entry name" value="Arc_rbn_hlx_hlx"/>
</dbReference>
<dbReference type="RefSeq" id="WP_104422904.1">
    <property type="nucleotide sequence ID" value="NZ_PTIY01000003.1"/>
</dbReference>
<keyword evidence="2" id="KW-1185">Reference proteome</keyword>
<dbReference type="OrthoDB" id="5785333at2"/>
<dbReference type="GO" id="GO:0006355">
    <property type="term" value="P:regulation of DNA-templated transcription"/>
    <property type="evidence" value="ECO:0007669"/>
    <property type="project" value="InterPro"/>
</dbReference>
<dbReference type="AlphaFoldDB" id="A0A2S6H5R3"/>
<reference evidence="1 2" key="1">
    <citation type="submission" date="2018-02" db="EMBL/GenBank/DDBJ databases">
        <title>Subsurface microbial communities from deep shales in Ohio and West Virginia, USA.</title>
        <authorList>
            <person name="Wrighton K."/>
        </authorList>
    </citation>
    <scope>NUCLEOTIDE SEQUENCE [LARGE SCALE GENOMIC DNA]</scope>
    <source>
        <strain evidence="1 2">OWC-G53F</strain>
    </source>
</reference>
<comment type="caution">
    <text evidence="1">The sequence shown here is derived from an EMBL/GenBank/DDBJ whole genome shotgun (WGS) entry which is preliminary data.</text>
</comment>
<sequence>MSAISLRLPNDIEANLKAEARLEGKTQSEIARLAITEYLARREKERFMAELVAEMRTAYSNPEIRREALEIAEDLVDDGLDAIIAGERAAGIDPDEKWWR</sequence>
<gene>
    <name evidence="1" type="ORF">B0F88_103250</name>
</gene>
<evidence type="ECO:0000313" key="2">
    <source>
        <dbReference type="Proteomes" id="UP000238071"/>
    </source>
</evidence>
<dbReference type="SUPFAM" id="SSF47598">
    <property type="entry name" value="Ribbon-helix-helix"/>
    <property type="match status" value="1"/>
</dbReference>
<dbReference type="Proteomes" id="UP000238071">
    <property type="component" value="Unassembled WGS sequence"/>
</dbReference>
<dbReference type="EMBL" id="PTIY01000003">
    <property type="protein sequence ID" value="PPK72812.1"/>
    <property type="molecule type" value="Genomic_DNA"/>
</dbReference>